<dbReference type="EMBL" id="CP041186">
    <property type="protein sequence ID" value="QDG51422.1"/>
    <property type="molecule type" value="Genomic_DNA"/>
</dbReference>
<proteinExistence type="predicted"/>
<evidence type="ECO:0000256" key="3">
    <source>
        <dbReference type="ARBA" id="ARBA00023004"/>
    </source>
</evidence>
<dbReference type="InterPro" id="IPR051395">
    <property type="entry name" value="Cytochrome_c_Peroxidase/MauG"/>
</dbReference>
<protein>
    <submittedName>
        <fullName evidence="6">Cytochrome c</fullName>
    </submittedName>
</protein>
<name>A0A4Y6PSY0_PERCE</name>
<dbReference type="GO" id="GO:0046872">
    <property type="term" value="F:metal ion binding"/>
    <property type="evidence" value="ECO:0007669"/>
    <property type="project" value="UniProtKB-KW"/>
</dbReference>
<reference evidence="6 7" key="1">
    <citation type="submission" date="2019-06" db="EMBL/GenBank/DDBJ databases">
        <title>Persicimonas caeni gen. nov., sp. nov., a predatory bacterium isolated from solar saltern.</title>
        <authorList>
            <person name="Wang S."/>
        </authorList>
    </citation>
    <scope>NUCLEOTIDE SEQUENCE [LARGE SCALE GENOMIC DNA]</scope>
    <source>
        <strain evidence="6 7">YN101</strain>
    </source>
</reference>
<dbReference type="InterPro" id="IPR009056">
    <property type="entry name" value="Cyt_c-like_dom"/>
</dbReference>
<dbReference type="Proteomes" id="UP000315995">
    <property type="component" value="Chromosome"/>
</dbReference>
<sequence>MPETIGWELRRSKPYVGRVRFIKIACKKSFTRRQFRATPLREQKSEGASRGFLDPRRQSRYAKCMMSMSYKFAGVFGVVLLGLSVACGSEPAGGPRASELEPIEQGRRYVESPEFRRGILEASLENPDNLYSRTRLAHYATGAPDSWDALPVRRPSASPVTTADFGSFDTFGRREPTGAPASDPWSAEWTHDGLIALGERAFYTYPLRVDGRLAPVVESRENAERAGFWVDEEGRVGGVVAEWLDNGTEMAAWTCSTCHASVREGGGPLVSGRSNASLDAGELYRLGGIEGTLAEGWRPGQLDPSQDATDNPTKIPDLRAVRYQSHLHAAASVANSLMALTVRIETLLIVSQNATARPPRQLAFAMAYYLWNLPVTKREQASEQAGEAGRALFETNCSRCHHTDGSVAEPVDYRLVGTDPAAALSPARTTGRYRIPSLAGVGDRPYLLHDASVRSLDAFLDPERPATVPGHPFGLDLSAEERRALIGFLHTLPLD</sequence>
<dbReference type="GO" id="GO:0009055">
    <property type="term" value="F:electron transfer activity"/>
    <property type="evidence" value="ECO:0007669"/>
    <property type="project" value="InterPro"/>
</dbReference>
<evidence type="ECO:0000313" key="6">
    <source>
        <dbReference type="EMBL" id="QDG51422.1"/>
    </source>
</evidence>
<dbReference type="GO" id="GO:0020037">
    <property type="term" value="F:heme binding"/>
    <property type="evidence" value="ECO:0007669"/>
    <property type="project" value="InterPro"/>
</dbReference>
<dbReference type="InterPro" id="IPR036909">
    <property type="entry name" value="Cyt_c-like_dom_sf"/>
</dbReference>
<dbReference type="SUPFAM" id="SSF46626">
    <property type="entry name" value="Cytochrome c"/>
    <property type="match status" value="1"/>
</dbReference>
<accession>A0A5B8Y8A4</accession>
<accession>A0A4Y6PSY0</accession>
<organism evidence="6 7">
    <name type="scientific">Persicimonas caeni</name>
    <dbReference type="NCBI Taxonomy" id="2292766"/>
    <lineage>
        <taxon>Bacteria</taxon>
        <taxon>Deltaproteobacteria</taxon>
        <taxon>Bradymonadales</taxon>
        <taxon>Bradymonadaceae</taxon>
        <taxon>Persicimonas</taxon>
    </lineage>
</organism>
<keyword evidence="7" id="KW-1185">Reference proteome</keyword>
<evidence type="ECO:0000256" key="2">
    <source>
        <dbReference type="ARBA" id="ARBA00022723"/>
    </source>
</evidence>
<keyword evidence="2 4" id="KW-0479">Metal-binding</keyword>
<dbReference type="GO" id="GO:0004130">
    <property type="term" value="F:cytochrome-c peroxidase activity"/>
    <property type="evidence" value="ECO:0007669"/>
    <property type="project" value="TreeGrafter"/>
</dbReference>
<gene>
    <name evidence="6" type="ORF">FIV42_11915</name>
</gene>
<dbReference type="PANTHER" id="PTHR30600">
    <property type="entry name" value="CYTOCHROME C PEROXIDASE-RELATED"/>
    <property type="match status" value="1"/>
</dbReference>
<keyword evidence="3 4" id="KW-0408">Iron</keyword>
<evidence type="ECO:0000313" key="7">
    <source>
        <dbReference type="Proteomes" id="UP000315995"/>
    </source>
</evidence>
<dbReference type="Pfam" id="PF00034">
    <property type="entry name" value="Cytochrom_C"/>
    <property type="match status" value="1"/>
</dbReference>
<dbReference type="OrthoDB" id="5496400at2"/>
<dbReference type="PROSITE" id="PS51007">
    <property type="entry name" value="CYTC"/>
    <property type="match status" value="1"/>
</dbReference>
<evidence type="ECO:0000256" key="1">
    <source>
        <dbReference type="ARBA" id="ARBA00022617"/>
    </source>
</evidence>
<dbReference type="Gene3D" id="1.10.760.10">
    <property type="entry name" value="Cytochrome c-like domain"/>
    <property type="match status" value="1"/>
</dbReference>
<feature type="domain" description="Cytochrome c" evidence="5">
    <location>
        <begin position="384"/>
        <end position="493"/>
    </location>
</feature>
<dbReference type="PANTHER" id="PTHR30600:SF9">
    <property type="entry name" value="BLR7738 PROTEIN"/>
    <property type="match status" value="1"/>
</dbReference>
<evidence type="ECO:0000256" key="4">
    <source>
        <dbReference type="PROSITE-ProRule" id="PRU00433"/>
    </source>
</evidence>
<evidence type="ECO:0000259" key="5">
    <source>
        <dbReference type="PROSITE" id="PS51007"/>
    </source>
</evidence>
<keyword evidence="1 4" id="KW-0349">Heme</keyword>
<dbReference type="AlphaFoldDB" id="A0A4Y6PSY0"/>